<feature type="domain" description="DUF3108" evidence="2">
    <location>
        <begin position="34"/>
        <end position="219"/>
    </location>
</feature>
<dbReference type="Pfam" id="PF21347">
    <property type="entry name" value="DUF3108_like"/>
    <property type="match status" value="1"/>
</dbReference>
<proteinExistence type="predicted"/>
<accession>A0A6B9ZKK9</accession>
<feature type="chain" id="PRO_5025442606" description="DUF3108 domain-containing protein" evidence="1">
    <location>
        <begin position="21"/>
        <end position="231"/>
    </location>
</feature>
<feature type="signal peptide" evidence="1">
    <location>
        <begin position="1"/>
        <end position="20"/>
    </location>
</feature>
<keyword evidence="1" id="KW-0732">Signal</keyword>
<dbReference type="AlphaFoldDB" id="A0A6B9ZKK9"/>
<dbReference type="Proteomes" id="UP000476411">
    <property type="component" value="Chromosome"/>
</dbReference>
<dbReference type="EMBL" id="CP048113">
    <property type="protein sequence ID" value="QHS62349.1"/>
    <property type="molecule type" value="Genomic_DNA"/>
</dbReference>
<dbReference type="KEGG" id="chih:GWR21_23005"/>
<evidence type="ECO:0000259" key="2">
    <source>
        <dbReference type="Pfam" id="PF21347"/>
    </source>
</evidence>
<name>A0A6B9ZKK9_9BACT</name>
<gene>
    <name evidence="3" type="ORF">GWR21_23005</name>
</gene>
<dbReference type="Gene3D" id="2.40.360.20">
    <property type="match status" value="1"/>
</dbReference>
<evidence type="ECO:0000313" key="3">
    <source>
        <dbReference type="EMBL" id="QHS62349.1"/>
    </source>
</evidence>
<organism evidence="3 4">
    <name type="scientific">Chitinophaga agri</name>
    <dbReference type="NCBI Taxonomy" id="2703787"/>
    <lineage>
        <taxon>Bacteria</taxon>
        <taxon>Pseudomonadati</taxon>
        <taxon>Bacteroidota</taxon>
        <taxon>Chitinophagia</taxon>
        <taxon>Chitinophagales</taxon>
        <taxon>Chitinophagaceae</taxon>
        <taxon>Chitinophaga</taxon>
    </lineage>
</organism>
<reference evidence="3 4" key="1">
    <citation type="submission" date="2020-01" db="EMBL/GenBank/DDBJ databases">
        <title>Complete genome sequence of Chitinophaga sp. H33E-04 isolated from quinoa roots.</title>
        <authorList>
            <person name="Weon H.-Y."/>
            <person name="Lee S.A."/>
        </authorList>
    </citation>
    <scope>NUCLEOTIDE SEQUENCE [LARGE SCALE GENOMIC DNA]</scope>
    <source>
        <strain evidence="3 4">H33E-04</strain>
    </source>
</reference>
<evidence type="ECO:0000313" key="4">
    <source>
        <dbReference type="Proteomes" id="UP000476411"/>
    </source>
</evidence>
<evidence type="ECO:0000256" key="1">
    <source>
        <dbReference type="SAM" id="SignalP"/>
    </source>
</evidence>
<dbReference type="InterPro" id="IPR049279">
    <property type="entry name" value="DUF3108-like"/>
</dbReference>
<protein>
    <recommendedName>
        <fullName evidence="2">DUF3108 domain-containing protein</fullName>
    </recommendedName>
</protein>
<sequence>MKKSLFLIASLLSAVNALFAQDCSSYYYFKKNVEVEMSVLDQKGQPIAKNIHKVLSISKEGGVTVSEFTMITKDGQGNQVSSSKGVYKCTGTEILMDMKKFLPDFSPLKDMKMESNGSALISYPLNMKEGQTLPDGSLQMSGNANGMDMNLECTVTDRKVAAREKVTTGGGSWDCFKITCKMNVIVKMMAMNIPVEMTITQWFAPGFGVVKVRTDKEGSAISIIEVTHVKK</sequence>
<dbReference type="RefSeq" id="WP_162333997.1">
    <property type="nucleotide sequence ID" value="NZ_CP048113.1"/>
</dbReference>
<keyword evidence="4" id="KW-1185">Reference proteome</keyword>